<protein>
    <submittedName>
        <fullName evidence="4">Transcriptional regulator</fullName>
    </submittedName>
</protein>
<feature type="domain" description="Cell envelope-related transcriptional attenuator" evidence="3">
    <location>
        <begin position="103"/>
        <end position="253"/>
    </location>
</feature>
<dbReference type="Proteomes" id="UP000246050">
    <property type="component" value="Unassembled WGS sequence"/>
</dbReference>
<dbReference type="PANTHER" id="PTHR33392">
    <property type="entry name" value="POLYISOPRENYL-TEICHOIC ACID--PEPTIDOGLYCAN TEICHOIC ACID TRANSFERASE TAGU"/>
    <property type="match status" value="1"/>
</dbReference>
<keyword evidence="2" id="KW-1133">Transmembrane helix</keyword>
<accession>A0A317DGY2</accession>
<dbReference type="Gene3D" id="3.40.630.190">
    <property type="entry name" value="LCP protein"/>
    <property type="match status" value="1"/>
</dbReference>
<feature type="transmembrane region" description="Helical" evidence="2">
    <location>
        <begin position="33"/>
        <end position="55"/>
    </location>
</feature>
<dbReference type="NCBIfam" id="TIGR00350">
    <property type="entry name" value="lytR_cpsA_psr"/>
    <property type="match status" value="1"/>
</dbReference>
<dbReference type="Pfam" id="PF03816">
    <property type="entry name" value="LytR_cpsA_psr"/>
    <property type="match status" value="1"/>
</dbReference>
<evidence type="ECO:0000256" key="1">
    <source>
        <dbReference type="ARBA" id="ARBA00006068"/>
    </source>
</evidence>
<evidence type="ECO:0000313" key="4">
    <source>
        <dbReference type="EMBL" id="PWR12033.1"/>
    </source>
</evidence>
<keyword evidence="2" id="KW-0812">Transmembrane</keyword>
<dbReference type="AlphaFoldDB" id="A0A317DGY2"/>
<dbReference type="PANTHER" id="PTHR33392:SF6">
    <property type="entry name" value="POLYISOPRENYL-TEICHOIC ACID--PEPTIDOGLYCAN TEICHOIC ACID TRANSFERASE TAGU"/>
    <property type="match status" value="1"/>
</dbReference>
<evidence type="ECO:0000313" key="5">
    <source>
        <dbReference type="Proteomes" id="UP000246050"/>
    </source>
</evidence>
<dbReference type="OrthoDB" id="9782542at2"/>
<gene>
    <name evidence="4" type="ORF">DKT69_25190</name>
</gene>
<name>A0A317DGY2_9ACTN</name>
<evidence type="ECO:0000256" key="2">
    <source>
        <dbReference type="SAM" id="Phobius"/>
    </source>
</evidence>
<evidence type="ECO:0000259" key="3">
    <source>
        <dbReference type="Pfam" id="PF03816"/>
    </source>
</evidence>
<sequence length="346" mass="37509">MSSVHHRPTHRTLQRGDQVRILSPARFNRWTRAGALIAVLAFLLTGVGVGGWLYLRSIDRSVKRVDTFEQIPPDQRPVRAADSALNFLVVGTDEADPGGARPRTDTIILVHVPHSRDRAQLVSIPRDTWVTVPASPGGDQPRPAKINAAYAWGGTPLLVRTVESVTGVRIDHVVIVDFAGFGRVIDALGGVDVPVDAPFTSFNANGAVFQPGTHRMTSAVALEYARERHQFADGDFSRVRHQQAILAAVLQEATRKGVLTDPARLNSFLRAIAGAVQVDENLSITDTVWGLRQVGADSLVMLTSPSAGTGMVGDQSVVLPDRAAAARLYQAISTDTMDRWLEENPR</sequence>
<comment type="caution">
    <text evidence="4">The sequence shown here is derived from an EMBL/GenBank/DDBJ whole genome shotgun (WGS) entry which is preliminary data.</text>
</comment>
<proteinExistence type="inferred from homology"/>
<dbReference type="EMBL" id="QGKS01000301">
    <property type="protein sequence ID" value="PWR12033.1"/>
    <property type="molecule type" value="Genomic_DNA"/>
</dbReference>
<organism evidence="4 5">
    <name type="scientific">Micromonospora sicca</name>
    <dbReference type="NCBI Taxonomy" id="2202420"/>
    <lineage>
        <taxon>Bacteria</taxon>
        <taxon>Bacillati</taxon>
        <taxon>Actinomycetota</taxon>
        <taxon>Actinomycetes</taxon>
        <taxon>Micromonosporales</taxon>
        <taxon>Micromonosporaceae</taxon>
        <taxon>Micromonospora</taxon>
    </lineage>
</organism>
<dbReference type="InterPro" id="IPR050922">
    <property type="entry name" value="LytR/CpsA/Psr_CW_biosynth"/>
</dbReference>
<dbReference type="InterPro" id="IPR004474">
    <property type="entry name" value="LytR_CpsA_psr"/>
</dbReference>
<keyword evidence="2" id="KW-0472">Membrane</keyword>
<reference evidence="4 5" key="1">
    <citation type="submission" date="2018-05" db="EMBL/GenBank/DDBJ databases">
        <title>Micromonosporas from Atacama Desert.</title>
        <authorList>
            <person name="Carro L."/>
            <person name="Golinska P."/>
            <person name="Klenk H.-P."/>
            <person name="Goodfellow M."/>
        </authorList>
    </citation>
    <scope>NUCLEOTIDE SEQUENCE [LARGE SCALE GENOMIC DNA]</scope>
    <source>
        <strain evidence="4 5">4G51</strain>
    </source>
</reference>
<comment type="similarity">
    <text evidence="1">Belongs to the LytR/CpsA/Psr (LCP) family.</text>
</comment>